<evidence type="ECO:0000313" key="4">
    <source>
        <dbReference type="Proteomes" id="UP001265550"/>
    </source>
</evidence>
<keyword evidence="2" id="KW-0812">Transmembrane</keyword>
<accession>A0ABU1VB17</accession>
<evidence type="ECO:0000256" key="1">
    <source>
        <dbReference type="SAM" id="MobiDB-lite"/>
    </source>
</evidence>
<feature type="compositionally biased region" description="Basic and acidic residues" evidence="1">
    <location>
        <begin position="109"/>
        <end position="121"/>
    </location>
</feature>
<name>A0ABU1VB17_9BURK</name>
<keyword evidence="2" id="KW-0472">Membrane</keyword>
<keyword evidence="4" id="KW-1185">Reference proteome</keyword>
<dbReference type="Proteomes" id="UP001265550">
    <property type="component" value="Unassembled WGS sequence"/>
</dbReference>
<sequence>MTKTSSSKSRSGRRRAQRRRAHPLLFNGVGALAAGITLWLVSIAMSIDHSLKSAARALLAPAWMALGLGVGLLVLHVLSKRRAQAEAAMLLRQHSTFLEPMPRLKPQPRPKERAAYTEQRRRSSATGR</sequence>
<evidence type="ECO:0000256" key="2">
    <source>
        <dbReference type="SAM" id="Phobius"/>
    </source>
</evidence>
<dbReference type="EMBL" id="JAVDWE010000006">
    <property type="protein sequence ID" value="MDR7094659.1"/>
    <property type="molecule type" value="Genomic_DNA"/>
</dbReference>
<comment type="caution">
    <text evidence="3">The sequence shown here is derived from an EMBL/GenBank/DDBJ whole genome shotgun (WGS) entry which is preliminary data.</text>
</comment>
<keyword evidence="2" id="KW-1133">Transmembrane helix</keyword>
<protein>
    <submittedName>
        <fullName evidence="3">Uncharacterized protein</fullName>
    </submittedName>
</protein>
<feature type="region of interest" description="Disordered" evidence="1">
    <location>
        <begin position="98"/>
        <end position="128"/>
    </location>
</feature>
<reference evidence="3 4" key="1">
    <citation type="submission" date="2023-07" db="EMBL/GenBank/DDBJ databases">
        <title>Sorghum-associated microbial communities from plants grown in Nebraska, USA.</title>
        <authorList>
            <person name="Schachtman D."/>
        </authorList>
    </citation>
    <scope>NUCLEOTIDE SEQUENCE [LARGE SCALE GENOMIC DNA]</scope>
    <source>
        <strain evidence="3 4">BE240</strain>
    </source>
</reference>
<proteinExistence type="predicted"/>
<dbReference type="RefSeq" id="WP_204733867.1">
    <property type="nucleotide sequence ID" value="NZ_JAVDWE010000006.1"/>
</dbReference>
<evidence type="ECO:0000313" key="3">
    <source>
        <dbReference type="EMBL" id="MDR7094659.1"/>
    </source>
</evidence>
<gene>
    <name evidence="3" type="ORF">J2X09_002402</name>
</gene>
<organism evidence="3 4">
    <name type="scientific">Hydrogenophaga laconesensis</name>
    <dbReference type="NCBI Taxonomy" id="1805971"/>
    <lineage>
        <taxon>Bacteria</taxon>
        <taxon>Pseudomonadati</taxon>
        <taxon>Pseudomonadota</taxon>
        <taxon>Betaproteobacteria</taxon>
        <taxon>Burkholderiales</taxon>
        <taxon>Comamonadaceae</taxon>
        <taxon>Hydrogenophaga</taxon>
    </lineage>
</organism>
<feature type="transmembrane region" description="Helical" evidence="2">
    <location>
        <begin position="57"/>
        <end position="78"/>
    </location>
</feature>
<feature type="transmembrane region" description="Helical" evidence="2">
    <location>
        <begin position="21"/>
        <end position="45"/>
    </location>
</feature>